<dbReference type="GO" id="GO:0005829">
    <property type="term" value="C:cytosol"/>
    <property type="evidence" value="ECO:0007669"/>
    <property type="project" value="TreeGrafter"/>
</dbReference>
<dbReference type="STRING" id="1220924.W2RYX5"/>
<protein>
    <submittedName>
        <fullName evidence="4">Uncharacterized protein</fullName>
    </submittedName>
</protein>
<evidence type="ECO:0000313" key="5">
    <source>
        <dbReference type="Proteomes" id="UP000030752"/>
    </source>
</evidence>
<dbReference type="Pfam" id="PF00202">
    <property type="entry name" value="Aminotran_3"/>
    <property type="match status" value="1"/>
</dbReference>
<dbReference type="EMBL" id="KB822719">
    <property type="protein sequence ID" value="ETN41657.1"/>
    <property type="molecule type" value="Genomic_DNA"/>
</dbReference>
<comment type="similarity">
    <text evidence="1 3">Belongs to the class-III pyridoxal-phosphate-dependent aminotransferase family.</text>
</comment>
<dbReference type="PANTHER" id="PTHR43094">
    <property type="entry name" value="AMINOTRANSFERASE"/>
    <property type="match status" value="1"/>
</dbReference>
<dbReference type="InterPro" id="IPR015421">
    <property type="entry name" value="PyrdxlP-dep_Trfase_major"/>
</dbReference>
<proteinExistence type="inferred from homology"/>
<dbReference type="HOGENOM" id="CLU_016922_4_0_1"/>
<dbReference type="GeneID" id="19970932"/>
<accession>W2RYX5</accession>
<evidence type="ECO:0000313" key="4">
    <source>
        <dbReference type="EMBL" id="ETN41657.1"/>
    </source>
</evidence>
<gene>
    <name evidence="4" type="ORF">HMPREF1541_03593</name>
</gene>
<dbReference type="InterPro" id="IPR015424">
    <property type="entry name" value="PyrdxlP-dep_Trfase"/>
</dbReference>
<keyword evidence="5" id="KW-1185">Reference proteome</keyword>
<dbReference type="OrthoDB" id="5419315at2759"/>
<dbReference type="Gene3D" id="3.40.640.10">
    <property type="entry name" value="Type I PLP-dependent aspartate aminotransferase-like (Major domain)"/>
    <property type="match status" value="1"/>
</dbReference>
<dbReference type="GO" id="GO:0008483">
    <property type="term" value="F:transaminase activity"/>
    <property type="evidence" value="ECO:0007669"/>
    <property type="project" value="InterPro"/>
</dbReference>
<dbReference type="VEuPathDB" id="FungiDB:HMPREF1541_03593"/>
<keyword evidence="2 3" id="KW-0663">Pyridoxal phosphate</keyword>
<dbReference type="InterPro" id="IPR005814">
    <property type="entry name" value="Aminotrans_3"/>
</dbReference>
<dbReference type="InParanoid" id="W2RYX5"/>
<dbReference type="SUPFAM" id="SSF53383">
    <property type="entry name" value="PLP-dependent transferases"/>
    <property type="match status" value="1"/>
</dbReference>
<evidence type="ECO:0000256" key="3">
    <source>
        <dbReference type="RuleBase" id="RU003560"/>
    </source>
</evidence>
<evidence type="ECO:0000256" key="1">
    <source>
        <dbReference type="ARBA" id="ARBA00008954"/>
    </source>
</evidence>
<dbReference type="CDD" id="cd00610">
    <property type="entry name" value="OAT_like"/>
    <property type="match status" value="1"/>
</dbReference>
<organism evidence="4 5">
    <name type="scientific">Cyphellophora europaea (strain CBS 101466)</name>
    <name type="common">Phialophora europaea</name>
    <dbReference type="NCBI Taxonomy" id="1220924"/>
    <lineage>
        <taxon>Eukaryota</taxon>
        <taxon>Fungi</taxon>
        <taxon>Dikarya</taxon>
        <taxon>Ascomycota</taxon>
        <taxon>Pezizomycotina</taxon>
        <taxon>Eurotiomycetes</taxon>
        <taxon>Chaetothyriomycetidae</taxon>
        <taxon>Chaetothyriales</taxon>
        <taxon>Cyphellophoraceae</taxon>
        <taxon>Cyphellophora</taxon>
    </lineage>
</organism>
<name>W2RYX5_CYPE1</name>
<dbReference type="NCBIfam" id="NF005685">
    <property type="entry name" value="PRK07483.1"/>
    <property type="match status" value="1"/>
</dbReference>
<dbReference type="PANTHER" id="PTHR43094:SF1">
    <property type="entry name" value="AMINOTRANSFERASE CLASS-III"/>
    <property type="match status" value="1"/>
</dbReference>
<dbReference type="AlphaFoldDB" id="W2RYX5"/>
<sequence length="490" mass="52327">MSSTTTSPPTKTLNAYEPAMLADPPPPTSAVLHRSLKVPPLQVVSATARSVTFSSGATMLDTTCGAAVSCIGYGNTRVRDAMVAQLDRFAYTNSMFFGTPIGEELAAELIRGTEGKMARALVLSSGSEAMEAAMKMARQYFVEVGQGEKRVRFIAREGSYHGTTLGALSMSGHVGRRALFEGTGMLCGAVGRVAPCYAYRGLRDGETEAQYVQRLAEELDAKFRELGPETVCAFVAEPVVGATLGAVPAVPGYFAAMKKVCDKYGALLILDEVMSGMGRCGTLHEWMQEGVVPDIQTMAKGLGGGYAPISAIMINHRVADALKAGTGAFAHGHTYQGHPVSCAAALEVQRIIREDNLVANARHLGMLLGDLLHQALDSHPYVGDIRGKGLFWALEFVADKSTKEPFPRPKNVANAVHLVGLHNFGISLYPGNGSKDGVLGDHVLICPAYNSTEEEIRGMVQRVRDTVYATFSELEREGSALRLGQPASKL</sequence>
<dbReference type="Proteomes" id="UP000030752">
    <property type="component" value="Unassembled WGS sequence"/>
</dbReference>
<dbReference type="RefSeq" id="XP_008716166.1">
    <property type="nucleotide sequence ID" value="XM_008717944.1"/>
</dbReference>
<dbReference type="Gene3D" id="3.90.1150.10">
    <property type="entry name" value="Aspartate Aminotransferase, domain 1"/>
    <property type="match status" value="1"/>
</dbReference>
<dbReference type="InterPro" id="IPR015422">
    <property type="entry name" value="PyrdxlP-dep_Trfase_small"/>
</dbReference>
<dbReference type="GO" id="GO:0030170">
    <property type="term" value="F:pyridoxal phosphate binding"/>
    <property type="evidence" value="ECO:0007669"/>
    <property type="project" value="InterPro"/>
</dbReference>
<reference evidence="4 5" key="1">
    <citation type="submission" date="2013-03" db="EMBL/GenBank/DDBJ databases">
        <title>The Genome Sequence of Phialophora europaea CBS 101466.</title>
        <authorList>
            <consortium name="The Broad Institute Genomics Platform"/>
            <person name="Cuomo C."/>
            <person name="de Hoog S."/>
            <person name="Gorbushina A."/>
            <person name="Walker B."/>
            <person name="Young S.K."/>
            <person name="Zeng Q."/>
            <person name="Gargeya S."/>
            <person name="Fitzgerald M."/>
            <person name="Haas B."/>
            <person name="Abouelleil A."/>
            <person name="Allen A.W."/>
            <person name="Alvarado L."/>
            <person name="Arachchi H.M."/>
            <person name="Berlin A.M."/>
            <person name="Chapman S.B."/>
            <person name="Gainer-Dewar J."/>
            <person name="Goldberg J."/>
            <person name="Griggs A."/>
            <person name="Gujja S."/>
            <person name="Hansen M."/>
            <person name="Howarth C."/>
            <person name="Imamovic A."/>
            <person name="Ireland A."/>
            <person name="Larimer J."/>
            <person name="McCowan C."/>
            <person name="Murphy C."/>
            <person name="Pearson M."/>
            <person name="Poon T.W."/>
            <person name="Priest M."/>
            <person name="Roberts A."/>
            <person name="Saif S."/>
            <person name="Shea T."/>
            <person name="Sisk P."/>
            <person name="Sykes S."/>
            <person name="Wortman J."/>
            <person name="Nusbaum C."/>
            <person name="Birren B."/>
        </authorList>
    </citation>
    <scope>NUCLEOTIDE SEQUENCE [LARGE SCALE GENOMIC DNA]</scope>
    <source>
        <strain evidence="4 5">CBS 101466</strain>
    </source>
</reference>
<dbReference type="eggNOG" id="KOG1404">
    <property type="taxonomic scope" value="Eukaryota"/>
</dbReference>
<evidence type="ECO:0000256" key="2">
    <source>
        <dbReference type="ARBA" id="ARBA00022898"/>
    </source>
</evidence>